<evidence type="ECO:0000313" key="2">
    <source>
        <dbReference type="Proteomes" id="UP001187143"/>
    </source>
</evidence>
<accession>A0AAE4RF14</accession>
<name>A0AAE4RF14_MYCIT</name>
<reference evidence="1" key="1">
    <citation type="submission" date="2023-10" db="EMBL/GenBank/DDBJ databases">
        <title>Characterization and genome sequence of Mycobacterium intracellulare ABSURDO, a novel pathogenic isolate with three colony morphotypes that vary in growth and acid-fastness.</title>
        <authorList>
            <person name="Jude B.A."/>
            <person name="Robinson R.T."/>
        </authorList>
    </citation>
    <scope>NUCLEOTIDE SEQUENCE</scope>
    <source>
        <strain evidence="1">ABSURDO Component B</strain>
    </source>
</reference>
<dbReference type="EMBL" id="JAWLLD010000011">
    <property type="protein sequence ID" value="MDV7013013.1"/>
    <property type="molecule type" value="Genomic_DNA"/>
</dbReference>
<dbReference type="Proteomes" id="UP001187143">
    <property type="component" value="Unassembled WGS sequence"/>
</dbReference>
<sequence>MIHRSTSRKLAQVGTAVAEVDNGTVLRHAFEEAMLRSETSRRPRNWIADSHGGCGCIPTRTRSRHSVLAIRCGNL</sequence>
<comment type="caution">
    <text evidence="1">The sequence shown here is derived from an EMBL/GenBank/DDBJ whole genome shotgun (WGS) entry which is preliminary data.</text>
</comment>
<dbReference type="AlphaFoldDB" id="A0AAE4RF14"/>
<proteinExistence type="predicted"/>
<organism evidence="1 2">
    <name type="scientific">Mycobacterium intracellulare</name>
    <dbReference type="NCBI Taxonomy" id="1767"/>
    <lineage>
        <taxon>Bacteria</taxon>
        <taxon>Bacillati</taxon>
        <taxon>Actinomycetota</taxon>
        <taxon>Actinomycetes</taxon>
        <taxon>Mycobacteriales</taxon>
        <taxon>Mycobacteriaceae</taxon>
        <taxon>Mycobacterium</taxon>
        <taxon>Mycobacterium avium complex (MAC)</taxon>
    </lineage>
</organism>
<protein>
    <submittedName>
        <fullName evidence="1">Uncharacterized protein</fullName>
    </submittedName>
</protein>
<dbReference type="RefSeq" id="WP_225325699.1">
    <property type="nucleotide sequence ID" value="NZ_JAEKMV010000053.1"/>
</dbReference>
<evidence type="ECO:0000313" key="1">
    <source>
        <dbReference type="EMBL" id="MDV7013013.1"/>
    </source>
</evidence>
<gene>
    <name evidence="1" type="ORF">R4F53_11985</name>
</gene>